<dbReference type="SUPFAM" id="SSF53756">
    <property type="entry name" value="UDP-Glycosyltransferase/glycogen phosphorylase"/>
    <property type="match status" value="1"/>
</dbReference>
<dbReference type="RefSeq" id="WP_024267153.1">
    <property type="nucleotide sequence ID" value="NC_023035.1"/>
</dbReference>
<keyword evidence="4" id="KW-0808">Transferase</keyword>
<dbReference type="OrthoDB" id="356668at2"/>
<dbReference type="Proteomes" id="UP000018680">
    <property type="component" value="Chromosome"/>
</dbReference>
<dbReference type="KEGG" id="slr:L21SP2_0800"/>
<accession>V5WEI3</accession>
<reference evidence="7 8" key="1">
    <citation type="journal article" date="2015" name="Stand. Genomic Sci.">
        <title>Complete genome sequence and description of Salinispira pacifica gen. nov., sp. nov., a novel spirochaete isolated form a hypersaline microbial mat.</title>
        <authorList>
            <person name="Ben Hania W."/>
            <person name="Joseph M."/>
            <person name="Schumann P."/>
            <person name="Bunk B."/>
            <person name="Fiebig A."/>
            <person name="Sproer C."/>
            <person name="Klenk H.P."/>
            <person name="Fardeau M.L."/>
            <person name="Spring S."/>
        </authorList>
    </citation>
    <scope>NUCLEOTIDE SEQUENCE [LARGE SCALE GENOMIC DNA]</scope>
    <source>
        <strain evidence="7 8">L21-RPul-D2</strain>
    </source>
</reference>
<dbReference type="Pfam" id="PF06925">
    <property type="entry name" value="MGDG_synth"/>
    <property type="match status" value="1"/>
</dbReference>
<dbReference type="AlphaFoldDB" id="V5WEI3"/>
<dbReference type="GO" id="GO:0009247">
    <property type="term" value="P:glycolipid biosynthetic process"/>
    <property type="evidence" value="ECO:0007669"/>
    <property type="project" value="InterPro"/>
</dbReference>
<dbReference type="HOGENOM" id="CLU_028367_0_1_12"/>
<comment type="subcellular location">
    <subcellularLocation>
        <location evidence="1">Membrane</location>
    </subcellularLocation>
</comment>
<dbReference type="GO" id="GO:0016758">
    <property type="term" value="F:hexosyltransferase activity"/>
    <property type="evidence" value="ECO:0007669"/>
    <property type="project" value="InterPro"/>
</dbReference>
<name>V5WEI3_9SPIO</name>
<evidence type="ECO:0000313" key="7">
    <source>
        <dbReference type="EMBL" id="AHC14222.1"/>
    </source>
</evidence>
<organism evidence="7 8">
    <name type="scientific">Salinispira pacifica</name>
    <dbReference type="NCBI Taxonomy" id="1307761"/>
    <lineage>
        <taxon>Bacteria</taxon>
        <taxon>Pseudomonadati</taxon>
        <taxon>Spirochaetota</taxon>
        <taxon>Spirochaetia</taxon>
        <taxon>Spirochaetales</taxon>
        <taxon>Spirochaetaceae</taxon>
        <taxon>Salinispira</taxon>
    </lineage>
</organism>
<dbReference type="EMBL" id="CP006939">
    <property type="protein sequence ID" value="AHC14222.1"/>
    <property type="molecule type" value="Genomic_DNA"/>
</dbReference>
<proteinExistence type="inferred from homology"/>
<evidence type="ECO:0000259" key="5">
    <source>
        <dbReference type="Pfam" id="PF04101"/>
    </source>
</evidence>
<dbReference type="Pfam" id="PF04101">
    <property type="entry name" value="Glyco_tran_28_C"/>
    <property type="match status" value="1"/>
</dbReference>
<evidence type="ECO:0000256" key="3">
    <source>
        <dbReference type="ARBA" id="ARBA00022676"/>
    </source>
</evidence>
<dbReference type="GO" id="GO:0016020">
    <property type="term" value="C:membrane"/>
    <property type="evidence" value="ECO:0007669"/>
    <property type="project" value="UniProtKB-SubCell"/>
</dbReference>
<evidence type="ECO:0000256" key="4">
    <source>
        <dbReference type="ARBA" id="ARBA00022679"/>
    </source>
</evidence>
<evidence type="ECO:0000256" key="1">
    <source>
        <dbReference type="ARBA" id="ARBA00004370"/>
    </source>
</evidence>
<keyword evidence="3" id="KW-0328">Glycosyltransferase</keyword>
<dbReference type="eggNOG" id="COG0707">
    <property type="taxonomic scope" value="Bacteria"/>
</dbReference>
<keyword evidence="8" id="KW-1185">Reference proteome</keyword>
<feature type="domain" description="Diacylglycerol glucosyltransferase N-terminal" evidence="6">
    <location>
        <begin position="19"/>
        <end position="173"/>
    </location>
</feature>
<sequence>MNETRERILFLYLSTGGGHISAARALANELEFRYSPEEVEIHLFDGIPDNGSEIQRTLVERGYRFSTLTLPFLWSIIYQVSNIPFVMNFHTKAMNFFSVPFLRKYIRKHRITRVVNLHFLLTRPLFRALRQTRRLDIPVVTVVLDPFSCHPLWFYRQFAPMIVFSQRAEKQARTSIRWLGMPPMLLPRKREVVQLPPILSSKFNRPLDRETRLNLRDEYGFSRDKRLILMAGGGEGLPRGEKYLEAISRAGLDTQIVFVCGRNISQYERVQEIAEKYSQASIHVFGFVNFMYELMNMADVIVTKAGPATIFEALLLQKPLILTQRLYGQEQGNVDFVVNNQLGWFITKPRLMMEKINEILEHPELFDSTISRIRKAGITNGTSRIVDYIMNLPALPEKRNKILDILYSRK</sequence>
<dbReference type="InterPro" id="IPR050519">
    <property type="entry name" value="Glycosyltransf_28_UgtP"/>
</dbReference>
<evidence type="ECO:0000256" key="2">
    <source>
        <dbReference type="ARBA" id="ARBA00006962"/>
    </source>
</evidence>
<feature type="domain" description="Glycosyl transferase family 28 C-terminal" evidence="5">
    <location>
        <begin position="251"/>
        <end position="362"/>
    </location>
</feature>
<dbReference type="STRING" id="1307761.L21SP2_0800"/>
<dbReference type="InterPro" id="IPR007235">
    <property type="entry name" value="Glyco_trans_28_C"/>
</dbReference>
<comment type="similarity">
    <text evidence="2">Belongs to the glycosyltransferase 28 family.</text>
</comment>
<gene>
    <name evidence="7" type="ORF">L21SP2_0800</name>
</gene>
<dbReference type="PANTHER" id="PTHR43025">
    <property type="entry name" value="MONOGALACTOSYLDIACYLGLYCEROL SYNTHASE"/>
    <property type="match status" value="1"/>
</dbReference>
<dbReference type="Gene3D" id="3.40.50.2000">
    <property type="entry name" value="Glycogen Phosphorylase B"/>
    <property type="match status" value="1"/>
</dbReference>
<evidence type="ECO:0000313" key="8">
    <source>
        <dbReference type="Proteomes" id="UP000018680"/>
    </source>
</evidence>
<dbReference type="InterPro" id="IPR009695">
    <property type="entry name" value="Diacylglyc_glucosyltr_N"/>
</dbReference>
<protein>
    <submittedName>
        <fullName evidence="7">Monogalactosyldiacylglycerol synthase</fullName>
    </submittedName>
</protein>
<evidence type="ECO:0000259" key="6">
    <source>
        <dbReference type="Pfam" id="PF06925"/>
    </source>
</evidence>
<dbReference type="PANTHER" id="PTHR43025:SF3">
    <property type="entry name" value="MONOGALACTOSYLDIACYLGLYCEROL SYNTHASE 1, CHLOROPLASTIC"/>
    <property type="match status" value="1"/>
</dbReference>